<keyword evidence="3" id="KW-1185">Reference proteome</keyword>
<proteinExistence type="predicted"/>
<dbReference type="KEGG" id="stax:MC45_18330"/>
<organism evidence="2 3">
    <name type="scientific">Sphingomonas taxi</name>
    <dbReference type="NCBI Taxonomy" id="1549858"/>
    <lineage>
        <taxon>Bacteria</taxon>
        <taxon>Pseudomonadati</taxon>
        <taxon>Pseudomonadota</taxon>
        <taxon>Alphaproteobacteria</taxon>
        <taxon>Sphingomonadales</taxon>
        <taxon>Sphingomonadaceae</taxon>
        <taxon>Sphingomonas</taxon>
    </lineage>
</organism>
<protein>
    <submittedName>
        <fullName evidence="2">Uncharacterized protein</fullName>
    </submittedName>
</protein>
<dbReference type="Proteomes" id="UP000033200">
    <property type="component" value="Plasmid STP2"/>
</dbReference>
<dbReference type="RefSeq" id="WP_041394261.1">
    <property type="nucleotide sequence ID" value="NZ_CP009573.1"/>
</dbReference>
<feature type="region of interest" description="Disordered" evidence="1">
    <location>
        <begin position="22"/>
        <end position="42"/>
    </location>
</feature>
<evidence type="ECO:0000313" key="2">
    <source>
        <dbReference type="EMBL" id="AIT08480.1"/>
    </source>
</evidence>
<sequence length="152" mass="16685">MKGYMFEGTAQEVIEAMTAMQAASSSDTSSETAAAVAPTVAEEGEEKEFVSTEVARRVLSRRPLSREQLGILKMLHAAYPGWVPAAKLQAAISYTPAQFAGMMGAFGRRFSHTEGFVENTWLFDAEWDYEVGAYNYRLPETVKAAMDAEKLA</sequence>
<feature type="compositionally biased region" description="Low complexity" evidence="1">
    <location>
        <begin position="22"/>
        <end position="41"/>
    </location>
</feature>
<reference evidence="2 3" key="1">
    <citation type="submission" date="2014-09" db="EMBL/GenBank/DDBJ databases">
        <title>Using Illumina technology Improving SMRT sequencing Genome Assembly by RASTools.</title>
        <authorList>
            <person name="Zhou Y."/>
            <person name="Ma T."/>
            <person name="Liu T."/>
        </authorList>
    </citation>
    <scope>NUCLEOTIDE SEQUENCE [LARGE SCALE GENOMIC DNA]</scope>
    <source>
        <strain evidence="2 3">ATCC 55669</strain>
        <plasmid evidence="3">Plasmid STP2</plasmid>
    </source>
</reference>
<name>A0A097ELN3_9SPHN</name>
<dbReference type="EMBL" id="CP009573">
    <property type="protein sequence ID" value="AIT08480.1"/>
    <property type="molecule type" value="Genomic_DNA"/>
</dbReference>
<geneLocation type="plasmid" evidence="2 3">
    <name>STP2</name>
</geneLocation>
<gene>
    <name evidence="2" type="ORF">MC45_18330</name>
</gene>
<dbReference type="AlphaFoldDB" id="A0A097ELN3"/>
<evidence type="ECO:0000256" key="1">
    <source>
        <dbReference type="SAM" id="MobiDB-lite"/>
    </source>
</evidence>
<evidence type="ECO:0000313" key="3">
    <source>
        <dbReference type="Proteomes" id="UP000033200"/>
    </source>
</evidence>
<dbReference type="HOGENOM" id="CLU_1721185_0_0_5"/>
<accession>A0A097ELN3</accession>
<keyword evidence="2" id="KW-0614">Plasmid</keyword>